<accession>A0A3P7XDR1</accession>
<proteinExistence type="predicted"/>
<protein>
    <recommendedName>
        <fullName evidence="4">Reverse transcriptase domain-containing protein</fullName>
    </recommendedName>
</protein>
<keyword evidence="1" id="KW-0472">Membrane</keyword>
<evidence type="ECO:0000313" key="3">
    <source>
        <dbReference type="Proteomes" id="UP000279833"/>
    </source>
</evidence>
<keyword evidence="3" id="KW-1185">Reference proteome</keyword>
<name>A0A3P7XDR1_9TREM</name>
<keyword evidence="1" id="KW-0812">Transmembrane</keyword>
<organism evidence="2 3">
    <name type="scientific">Schistosoma curassoni</name>
    <dbReference type="NCBI Taxonomy" id="6186"/>
    <lineage>
        <taxon>Eukaryota</taxon>
        <taxon>Metazoa</taxon>
        <taxon>Spiralia</taxon>
        <taxon>Lophotrochozoa</taxon>
        <taxon>Platyhelminthes</taxon>
        <taxon>Trematoda</taxon>
        <taxon>Digenea</taxon>
        <taxon>Strigeidida</taxon>
        <taxon>Schistosomatoidea</taxon>
        <taxon>Schistosomatidae</taxon>
        <taxon>Schistosoma</taxon>
    </lineage>
</organism>
<feature type="transmembrane region" description="Helical" evidence="1">
    <location>
        <begin position="12"/>
        <end position="32"/>
    </location>
</feature>
<dbReference type="AlphaFoldDB" id="A0A3P7XDR1"/>
<evidence type="ECO:0008006" key="4">
    <source>
        <dbReference type="Google" id="ProtNLM"/>
    </source>
</evidence>
<dbReference type="Proteomes" id="UP000279833">
    <property type="component" value="Unassembled WGS sequence"/>
</dbReference>
<evidence type="ECO:0000256" key="1">
    <source>
        <dbReference type="SAM" id="Phobius"/>
    </source>
</evidence>
<sequence>MINYYCFLFQKIILLGKIILFKVAIVLLNRLFGHPSHRKSCQGLDDILMRLREVSSVVGKLDNFIREGIQDNSQQQDLLKETTMEDNWKGIKDALTSTCQLAPLNPPDIEAAHTDLLIDVTPPMTEDIRMAIRHIKNGKAAGPDNIPAEALKPDIEATAKILLVLLRKI</sequence>
<keyword evidence="1" id="KW-1133">Transmembrane helix</keyword>
<evidence type="ECO:0000313" key="2">
    <source>
        <dbReference type="EMBL" id="VDO72401.1"/>
    </source>
</evidence>
<gene>
    <name evidence="2" type="ORF">SCUD_LOCUS2135</name>
</gene>
<reference evidence="2 3" key="1">
    <citation type="submission" date="2018-11" db="EMBL/GenBank/DDBJ databases">
        <authorList>
            <consortium name="Pathogen Informatics"/>
        </authorList>
    </citation>
    <scope>NUCLEOTIDE SEQUENCE [LARGE SCALE GENOMIC DNA]</scope>
    <source>
        <strain>Dakar</strain>
        <strain evidence="3">Senegal</strain>
    </source>
</reference>
<dbReference type="EMBL" id="UZAK01001959">
    <property type="protein sequence ID" value="VDO72401.1"/>
    <property type="molecule type" value="Genomic_DNA"/>
</dbReference>